<name>A0A0E9U3I0_ANGAN</name>
<dbReference type="EMBL" id="GBXM01048098">
    <property type="protein sequence ID" value="JAH60479.1"/>
    <property type="molecule type" value="Transcribed_RNA"/>
</dbReference>
<reference evidence="1" key="2">
    <citation type="journal article" date="2015" name="Fish Shellfish Immunol.">
        <title>Early steps in the European eel (Anguilla anguilla)-Vibrio vulnificus interaction in the gills: Role of the RtxA13 toxin.</title>
        <authorList>
            <person name="Callol A."/>
            <person name="Pajuelo D."/>
            <person name="Ebbesson L."/>
            <person name="Teles M."/>
            <person name="MacKenzie S."/>
            <person name="Amaro C."/>
        </authorList>
    </citation>
    <scope>NUCLEOTIDE SEQUENCE</scope>
</reference>
<reference evidence="1" key="1">
    <citation type="submission" date="2014-11" db="EMBL/GenBank/DDBJ databases">
        <authorList>
            <person name="Amaro Gonzalez C."/>
        </authorList>
    </citation>
    <scope>NUCLEOTIDE SEQUENCE</scope>
</reference>
<dbReference type="AlphaFoldDB" id="A0A0E9U3I0"/>
<accession>A0A0E9U3I0</accession>
<sequence>MYQDYFQLFTVLKRSRCQKCKALQLSLKIAFHARTQDLSMKKKKKVHHILITVQCPC</sequence>
<evidence type="ECO:0000313" key="1">
    <source>
        <dbReference type="EMBL" id="JAH60479.1"/>
    </source>
</evidence>
<protein>
    <submittedName>
        <fullName evidence="1">Uncharacterized protein</fullName>
    </submittedName>
</protein>
<organism evidence="1">
    <name type="scientific">Anguilla anguilla</name>
    <name type="common">European freshwater eel</name>
    <name type="synonym">Muraena anguilla</name>
    <dbReference type="NCBI Taxonomy" id="7936"/>
    <lineage>
        <taxon>Eukaryota</taxon>
        <taxon>Metazoa</taxon>
        <taxon>Chordata</taxon>
        <taxon>Craniata</taxon>
        <taxon>Vertebrata</taxon>
        <taxon>Euteleostomi</taxon>
        <taxon>Actinopterygii</taxon>
        <taxon>Neopterygii</taxon>
        <taxon>Teleostei</taxon>
        <taxon>Anguilliformes</taxon>
        <taxon>Anguillidae</taxon>
        <taxon>Anguilla</taxon>
    </lineage>
</organism>
<proteinExistence type="predicted"/>